<dbReference type="EMBL" id="CAJOAY010001458">
    <property type="protein sequence ID" value="CAF3845685.1"/>
    <property type="molecule type" value="Genomic_DNA"/>
</dbReference>
<name>A0A819E6V8_9BILA</name>
<feature type="non-terminal residue" evidence="1">
    <location>
        <position position="38"/>
    </location>
</feature>
<sequence length="38" mass="4130">MFSHSIAAGLKNTLPEATSIIGNQIPDTYDVIIRFHSA</sequence>
<comment type="caution">
    <text evidence="1">The sequence shown here is derived from an EMBL/GenBank/DDBJ whole genome shotgun (WGS) entry which is preliminary data.</text>
</comment>
<organism evidence="1 2">
    <name type="scientific">Adineta steineri</name>
    <dbReference type="NCBI Taxonomy" id="433720"/>
    <lineage>
        <taxon>Eukaryota</taxon>
        <taxon>Metazoa</taxon>
        <taxon>Spiralia</taxon>
        <taxon>Gnathifera</taxon>
        <taxon>Rotifera</taxon>
        <taxon>Eurotatoria</taxon>
        <taxon>Bdelloidea</taxon>
        <taxon>Adinetida</taxon>
        <taxon>Adinetidae</taxon>
        <taxon>Adineta</taxon>
    </lineage>
</organism>
<evidence type="ECO:0000313" key="2">
    <source>
        <dbReference type="Proteomes" id="UP000663881"/>
    </source>
</evidence>
<dbReference type="AlphaFoldDB" id="A0A819E6V8"/>
<proteinExistence type="predicted"/>
<protein>
    <submittedName>
        <fullName evidence="1">Uncharacterized protein</fullName>
    </submittedName>
</protein>
<reference evidence="1" key="1">
    <citation type="submission" date="2021-02" db="EMBL/GenBank/DDBJ databases">
        <authorList>
            <person name="Nowell W R."/>
        </authorList>
    </citation>
    <scope>NUCLEOTIDE SEQUENCE</scope>
</reference>
<evidence type="ECO:0000313" key="1">
    <source>
        <dbReference type="EMBL" id="CAF3845685.1"/>
    </source>
</evidence>
<dbReference type="Proteomes" id="UP000663881">
    <property type="component" value="Unassembled WGS sequence"/>
</dbReference>
<accession>A0A819E6V8</accession>
<gene>
    <name evidence="1" type="ORF">OKA104_LOCUS21180</name>
</gene>